<feature type="compositionally biased region" description="Pro residues" evidence="6">
    <location>
        <begin position="327"/>
        <end position="353"/>
    </location>
</feature>
<dbReference type="AlphaFoldDB" id="A0A0X8FEX8"/>
<evidence type="ECO:0000259" key="8">
    <source>
        <dbReference type="PROSITE" id="PS51849"/>
    </source>
</evidence>
<dbReference type="GO" id="GO:0005886">
    <property type="term" value="C:plasma membrane"/>
    <property type="evidence" value="ECO:0007669"/>
    <property type="project" value="UniProtKB-SubCell"/>
</dbReference>
<gene>
    <name evidence="10" type="ORF">I6G68_04010</name>
    <name evidence="9" type="ORF">ODY43_08445</name>
</gene>
<dbReference type="Pfam" id="PF23750">
    <property type="entry name" value="RsgI_M"/>
    <property type="match status" value="1"/>
</dbReference>
<dbReference type="KEGG" id="aun:AWM73_06030"/>
<evidence type="ECO:0000256" key="4">
    <source>
        <dbReference type="ARBA" id="ARBA00022989"/>
    </source>
</evidence>
<dbReference type="GeneID" id="35767473"/>
<keyword evidence="3 7" id="KW-0812">Transmembrane</keyword>
<keyword evidence="12" id="KW-1185">Reference proteome</keyword>
<organism evidence="10 11">
    <name type="scientific">Aerococcus urinae</name>
    <dbReference type="NCBI Taxonomy" id="1376"/>
    <lineage>
        <taxon>Bacteria</taxon>
        <taxon>Bacillati</taxon>
        <taxon>Bacillota</taxon>
        <taxon>Bacilli</taxon>
        <taxon>Lactobacillales</taxon>
        <taxon>Aerococcaceae</taxon>
        <taxon>Aerococcus</taxon>
    </lineage>
</organism>
<feature type="compositionally biased region" description="Acidic residues" evidence="6">
    <location>
        <begin position="358"/>
        <end position="382"/>
    </location>
</feature>
<feature type="transmembrane region" description="Helical" evidence="7">
    <location>
        <begin position="69"/>
        <end position="89"/>
    </location>
</feature>
<dbReference type="OrthoDB" id="9800626at2"/>
<dbReference type="Pfam" id="PF12791">
    <property type="entry name" value="RsgI_N"/>
    <property type="match status" value="1"/>
</dbReference>
<evidence type="ECO:0000256" key="3">
    <source>
        <dbReference type="ARBA" id="ARBA00022692"/>
    </source>
</evidence>
<dbReference type="RefSeq" id="WP_060778531.1">
    <property type="nucleotide sequence ID" value="NZ_CAJHLF010000005.1"/>
</dbReference>
<reference evidence="10 11" key="1">
    <citation type="submission" date="2020-12" db="EMBL/GenBank/DDBJ databases">
        <title>FDA dAtabase for Regulatory Grade micrObial Sequences (FDA-ARGOS): Supporting development and validation of Infectious Disease Dx tests.</title>
        <authorList>
            <person name="Sproer C."/>
            <person name="Gronow S."/>
            <person name="Severitt S."/>
            <person name="Schroder I."/>
            <person name="Tallon L."/>
            <person name="Sadzewicz L."/>
            <person name="Zhao X."/>
            <person name="Boylan J."/>
            <person name="Ott S."/>
            <person name="Bowen H."/>
            <person name="Vavikolanu K."/>
            <person name="Mehta A."/>
            <person name="Aluvathingal J."/>
            <person name="Nadendla S."/>
            <person name="Lowell S."/>
            <person name="Myers T."/>
            <person name="Yan Y."/>
            <person name="Sichtig H."/>
        </authorList>
    </citation>
    <scope>NUCLEOTIDE SEQUENCE [LARGE SCALE GENOMIC DNA]</scope>
    <source>
        <strain evidence="10 11">FDAARGOS_911</strain>
    </source>
</reference>
<dbReference type="EMBL" id="JAOTML010000011">
    <property type="protein sequence ID" value="MCY3054006.1"/>
    <property type="molecule type" value="Genomic_DNA"/>
</dbReference>
<dbReference type="InterPro" id="IPR055431">
    <property type="entry name" value="RsgI_M"/>
</dbReference>
<dbReference type="EMBL" id="CP065662">
    <property type="protein sequence ID" value="QPS02232.1"/>
    <property type="molecule type" value="Genomic_DNA"/>
</dbReference>
<sequence length="382" mass="43250">MYQEVVIIEVKEDYSLAMTRTGQVLRIKNKGTMHVGATIYITEADLIQKTGQDKVVPIRSKRKTTAKPWWKALALAAMALLLIGTGTWASQWLNRENAIAVGQNPSVQVTTNRDQQVTGVYDANAQPHSDSDFKGQALNDVLDDLLNSINYPENENVLVAMTKTDEDSMREIEEAISKYFQDKGYSGDLIFLRGEASEFRATKEAGTAFTSYLVDQYQLDIWKKDQNDDLSDQEKASRLSGHGSFRSIKGKNKADEEKKKDDQDKEEKDKEDDQEEDKENKKEENQDFSNESKGQNQPNNNQGERAPRATQPQAGNEEPRPSQAPNRPAPQPSNPAPAQPAPQPVQPQSPPTYYPSNDDWDDDDWDDDDWDDDWDDDDWDDD</sequence>
<comment type="subcellular location">
    <subcellularLocation>
        <location evidence="1">Cell membrane</location>
        <topology evidence="1">Single-pass membrane protein</topology>
    </subcellularLocation>
</comment>
<evidence type="ECO:0000313" key="9">
    <source>
        <dbReference type="EMBL" id="MCY3054006.1"/>
    </source>
</evidence>
<keyword evidence="4 7" id="KW-1133">Transmembrane helix</keyword>
<evidence type="ECO:0000256" key="7">
    <source>
        <dbReference type="SAM" id="Phobius"/>
    </source>
</evidence>
<evidence type="ECO:0000313" key="10">
    <source>
        <dbReference type="EMBL" id="QPS02232.1"/>
    </source>
</evidence>
<name>A0A0X8FEX8_9LACT</name>
<dbReference type="PROSITE" id="PS51849">
    <property type="entry name" value="RSGI_N"/>
    <property type="match status" value="1"/>
</dbReference>
<evidence type="ECO:0000313" key="12">
    <source>
        <dbReference type="Proteomes" id="UP001069145"/>
    </source>
</evidence>
<proteinExistence type="predicted"/>
<feature type="compositionally biased region" description="Polar residues" evidence="6">
    <location>
        <begin position="288"/>
        <end position="303"/>
    </location>
</feature>
<feature type="compositionally biased region" description="Basic and acidic residues" evidence="6">
    <location>
        <begin position="228"/>
        <end position="237"/>
    </location>
</feature>
<dbReference type="Proteomes" id="UP000594771">
    <property type="component" value="Chromosome"/>
</dbReference>
<dbReference type="InterPro" id="IPR024449">
    <property type="entry name" value="Anti-sigma_RsgI_N"/>
</dbReference>
<keyword evidence="5 7" id="KW-0472">Membrane</keyword>
<evidence type="ECO:0000256" key="1">
    <source>
        <dbReference type="ARBA" id="ARBA00004162"/>
    </source>
</evidence>
<evidence type="ECO:0000256" key="6">
    <source>
        <dbReference type="SAM" id="MobiDB-lite"/>
    </source>
</evidence>
<reference evidence="9" key="2">
    <citation type="submission" date="2022-09" db="EMBL/GenBank/DDBJ databases">
        <title>Aerococcus urinae taxonomy study.</title>
        <authorList>
            <person name="Christensen J."/>
            <person name="Senneby E."/>
        </authorList>
    </citation>
    <scope>NUCLEOTIDE SEQUENCE</scope>
    <source>
        <strain evidence="9">NLD-066-U95</strain>
    </source>
</reference>
<accession>A0A0X8FEX8</accession>
<protein>
    <submittedName>
        <fullName evidence="10">Anti-sigma factor domain-containing protein</fullName>
    </submittedName>
</protein>
<feature type="compositionally biased region" description="Basic and acidic residues" evidence="6">
    <location>
        <begin position="252"/>
        <end position="268"/>
    </location>
</feature>
<dbReference type="Proteomes" id="UP001069145">
    <property type="component" value="Unassembled WGS sequence"/>
</dbReference>
<evidence type="ECO:0000256" key="5">
    <source>
        <dbReference type="ARBA" id="ARBA00023136"/>
    </source>
</evidence>
<evidence type="ECO:0000256" key="2">
    <source>
        <dbReference type="ARBA" id="ARBA00022475"/>
    </source>
</evidence>
<keyword evidence="2" id="KW-1003">Cell membrane</keyword>
<feature type="region of interest" description="Disordered" evidence="6">
    <location>
        <begin position="228"/>
        <end position="382"/>
    </location>
</feature>
<feature type="domain" description="RsgI N-terminal anti-sigma" evidence="8">
    <location>
        <begin position="3"/>
        <end position="50"/>
    </location>
</feature>
<evidence type="ECO:0000313" key="11">
    <source>
        <dbReference type="Proteomes" id="UP000594771"/>
    </source>
</evidence>